<feature type="region of interest" description="Disordered" evidence="1">
    <location>
        <begin position="36"/>
        <end position="109"/>
    </location>
</feature>
<name>A0ABQ8DG36_BRANA</name>
<evidence type="ECO:0000256" key="1">
    <source>
        <dbReference type="SAM" id="MobiDB-lite"/>
    </source>
</evidence>
<feature type="compositionally biased region" description="Low complexity" evidence="1">
    <location>
        <begin position="65"/>
        <end position="80"/>
    </location>
</feature>
<keyword evidence="3" id="KW-1185">Reference proteome</keyword>
<reference evidence="2 3" key="1">
    <citation type="submission" date="2021-05" db="EMBL/GenBank/DDBJ databases">
        <title>Genome Assembly of Synthetic Allotetraploid Brassica napus Reveals Homoeologous Exchanges between Subgenomes.</title>
        <authorList>
            <person name="Davis J.T."/>
        </authorList>
    </citation>
    <scope>NUCLEOTIDE SEQUENCE [LARGE SCALE GENOMIC DNA]</scope>
    <source>
        <strain evidence="3">cv. Da-Ae</strain>
        <tissue evidence="2">Seedling</tissue>
    </source>
</reference>
<protein>
    <submittedName>
        <fullName evidence="2">Uncharacterized protein</fullName>
    </submittedName>
</protein>
<dbReference type="EMBL" id="JAGKQM010000004">
    <property type="protein sequence ID" value="KAH0928307.1"/>
    <property type="molecule type" value="Genomic_DNA"/>
</dbReference>
<proteinExistence type="predicted"/>
<evidence type="ECO:0000313" key="3">
    <source>
        <dbReference type="Proteomes" id="UP000824890"/>
    </source>
</evidence>
<sequence>MRASDMLRYPDPVLDLHIRFKATKWLNPWKLPGSASALCPPLSAAGEPPPPLSLPPDPPDPSTPLSPHEYPPLSSSPPSKSRSKTGQNPNLKVGSRPSSLPAPGDSFST</sequence>
<feature type="compositionally biased region" description="Low complexity" evidence="1">
    <location>
        <begin position="36"/>
        <end position="46"/>
    </location>
</feature>
<comment type="caution">
    <text evidence="2">The sequence shown here is derived from an EMBL/GenBank/DDBJ whole genome shotgun (WGS) entry which is preliminary data.</text>
</comment>
<organism evidence="2 3">
    <name type="scientific">Brassica napus</name>
    <name type="common">Rape</name>
    <dbReference type="NCBI Taxonomy" id="3708"/>
    <lineage>
        <taxon>Eukaryota</taxon>
        <taxon>Viridiplantae</taxon>
        <taxon>Streptophyta</taxon>
        <taxon>Embryophyta</taxon>
        <taxon>Tracheophyta</taxon>
        <taxon>Spermatophyta</taxon>
        <taxon>Magnoliopsida</taxon>
        <taxon>eudicotyledons</taxon>
        <taxon>Gunneridae</taxon>
        <taxon>Pentapetalae</taxon>
        <taxon>rosids</taxon>
        <taxon>malvids</taxon>
        <taxon>Brassicales</taxon>
        <taxon>Brassicaceae</taxon>
        <taxon>Brassiceae</taxon>
        <taxon>Brassica</taxon>
    </lineage>
</organism>
<evidence type="ECO:0000313" key="2">
    <source>
        <dbReference type="EMBL" id="KAH0928307.1"/>
    </source>
</evidence>
<feature type="compositionally biased region" description="Pro residues" evidence="1">
    <location>
        <begin position="47"/>
        <end position="64"/>
    </location>
</feature>
<gene>
    <name evidence="2" type="ORF">HID58_014034</name>
</gene>
<accession>A0ABQ8DG36</accession>
<dbReference type="Proteomes" id="UP000824890">
    <property type="component" value="Unassembled WGS sequence"/>
</dbReference>